<dbReference type="InterPro" id="IPR015813">
    <property type="entry name" value="Pyrv/PenolPyrv_kinase-like_dom"/>
</dbReference>
<accession>A0A1H4FES6</accession>
<dbReference type="Proteomes" id="UP000198703">
    <property type="component" value="Unassembled WGS sequence"/>
</dbReference>
<dbReference type="PANTHER" id="PTHR30523:SF32">
    <property type="entry name" value="PHOSPHOENOLPYRUVATE CARBOXYLASE"/>
    <property type="match status" value="1"/>
</dbReference>
<dbReference type="PANTHER" id="PTHR30523">
    <property type="entry name" value="PHOSPHOENOLPYRUVATE CARBOXYLASE"/>
    <property type="match status" value="1"/>
</dbReference>
<dbReference type="GO" id="GO:0006099">
    <property type="term" value="P:tricarboxylic acid cycle"/>
    <property type="evidence" value="ECO:0007669"/>
    <property type="project" value="InterPro"/>
</dbReference>
<sequence length="918" mass="99431">MQPMVEAEDRIGRTLSFLMEAFAEVLTELGEERIAARLPWAGEWAGTADSPKEPDAEPPAPERMAQAASIAFQLLTMAEENAVAQTRRALEAEGALDLDAGSWDQHFARLVAFGRSEVEIAAALGRLRVEPVLTAHPTEAKRQTVLHHHRALYRVIVELENAMWSPTERAALRQQAKAAIERLWRTGEIFLRKPTVADERRNVMHYLSEVFPAALPWVDLRLEAAWRRAGFAAETLEGARPRLSFGDWVGGDRDGHPGVDAVVTRETLALFRGEALERVRAALSDLAAHLSLSAMRQPTPSALSDWIAERAEALGEAGAAALERNAEEPWRQAVNLMIAGLPAAQGPSAPGARTRATELAADLDLLRRSLCAVGAGRLAREDMDPALRGVDCFGFHLATLDVRQNSAFHDRALGQLLTVAGEPWGADYPGWDLARRNALMRRELASPRPFAAPGAPAGAEAEETVALMKVLRDHAATCGDEGLGAYIVSMTRSAADLFAVLLFAREAGMMRESADGPWMPLPIAPLLETIEDLQNGPAILEAFLDEPLVRRSLRRQADAAGLDAPVQQVMVGYSDSGKDGGIVASVWSLYRAQSAIAEAGARRGVRIRFFHGRGGTIGRGAGPTHRFLRALPPGAVAGDLRLTEQGETISQKYANRVTAAHQLELLMAGALGASLEARRDPPELVSAMDALSASARAAYGRLVEADGFLAFFDGATPIDAIEQNRIGSRPSRRSGRRSLSDLRAIPWVFAWNQARFGIPGWFGLGSALEALRSERPQAFAALRSAKAEGPDRWPPFHHLVSNAATAWAVSCPETMAAYAELVEDETVRRRILGAILAEHERTGEMIGEIYGAPVPVARPVVQQQVERRDRALAPLHERQIALLRRWRTERDAGGEPGATLTELLLTVNAIASGLGGTG</sequence>
<dbReference type="GO" id="GO:0008964">
    <property type="term" value="F:phosphoenolpyruvate carboxylase activity"/>
    <property type="evidence" value="ECO:0007669"/>
    <property type="project" value="InterPro"/>
</dbReference>
<dbReference type="Pfam" id="PF00311">
    <property type="entry name" value="PEPcase"/>
    <property type="match status" value="1"/>
</dbReference>
<dbReference type="GO" id="GO:0015977">
    <property type="term" value="P:carbon fixation"/>
    <property type="evidence" value="ECO:0007669"/>
    <property type="project" value="InterPro"/>
</dbReference>
<evidence type="ECO:0000256" key="4">
    <source>
        <dbReference type="PROSITE-ProRule" id="PRU10112"/>
    </source>
</evidence>
<evidence type="ECO:0000256" key="2">
    <source>
        <dbReference type="ARBA" id="ARBA00022419"/>
    </source>
</evidence>
<feature type="active site" evidence="3">
    <location>
        <position position="136"/>
    </location>
</feature>
<reference evidence="5 6" key="1">
    <citation type="submission" date="2016-10" db="EMBL/GenBank/DDBJ databases">
        <authorList>
            <person name="de Groot N.N."/>
        </authorList>
    </citation>
    <scope>NUCLEOTIDE SEQUENCE [LARGE SCALE GENOMIC DNA]</scope>
    <source>
        <strain evidence="5 6">DSM 15345</strain>
    </source>
</reference>
<proteinExistence type="predicted"/>
<evidence type="ECO:0000256" key="3">
    <source>
        <dbReference type="PROSITE-ProRule" id="PRU10111"/>
    </source>
</evidence>
<dbReference type="STRING" id="89524.SAMN05444370_12142"/>
<dbReference type="AlphaFoldDB" id="A0A1H4FES6"/>
<dbReference type="InterPro" id="IPR033129">
    <property type="entry name" value="PEPCASE_His_AS"/>
</dbReference>
<comment type="function">
    <text evidence="1">Forms oxaloacetate, a four-carbon dicarboxylic acid source for the tricarboxylic acid cycle.</text>
</comment>
<gene>
    <name evidence="5" type="ORF">SAMN05444370_12142</name>
</gene>
<protein>
    <recommendedName>
        <fullName evidence="2">Phosphoenolpyruvate carboxylase</fullName>
    </recommendedName>
</protein>
<dbReference type="OrthoDB" id="9768133at2"/>
<organism evidence="5 6">
    <name type="scientific">Rubrimonas cliftonensis</name>
    <dbReference type="NCBI Taxonomy" id="89524"/>
    <lineage>
        <taxon>Bacteria</taxon>
        <taxon>Pseudomonadati</taxon>
        <taxon>Pseudomonadota</taxon>
        <taxon>Alphaproteobacteria</taxon>
        <taxon>Rhodobacterales</taxon>
        <taxon>Paracoccaceae</taxon>
        <taxon>Rubrimonas</taxon>
    </lineage>
</organism>
<keyword evidence="6" id="KW-1185">Reference proteome</keyword>
<evidence type="ECO:0000313" key="5">
    <source>
        <dbReference type="EMBL" id="SEA95795.1"/>
    </source>
</evidence>
<dbReference type="GO" id="GO:0005829">
    <property type="term" value="C:cytosol"/>
    <property type="evidence" value="ECO:0007669"/>
    <property type="project" value="TreeGrafter"/>
</dbReference>
<dbReference type="EMBL" id="FNQM01000021">
    <property type="protein sequence ID" value="SEA95795.1"/>
    <property type="molecule type" value="Genomic_DNA"/>
</dbReference>
<dbReference type="InterPro" id="IPR021135">
    <property type="entry name" value="PEP_COase"/>
</dbReference>
<dbReference type="SUPFAM" id="SSF51621">
    <property type="entry name" value="Phosphoenolpyruvate/pyruvate domain"/>
    <property type="match status" value="1"/>
</dbReference>
<dbReference type="PROSITE" id="PS00781">
    <property type="entry name" value="PEPCASE_1"/>
    <property type="match status" value="1"/>
</dbReference>
<dbReference type="InterPro" id="IPR018129">
    <property type="entry name" value="PEP_COase_Lys_AS"/>
</dbReference>
<evidence type="ECO:0000313" key="6">
    <source>
        <dbReference type="Proteomes" id="UP000198703"/>
    </source>
</evidence>
<dbReference type="PROSITE" id="PS00393">
    <property type="entry name" value="PEPCASE_2"/>
    <property type="match status" value="1"/>
</dbReference>
<keyword evidence="5" id="KW-0670">Pyruvate</keyword>
<name>A0A1H4FES6_9RHOB</name>
<dbReference type="Gene3D" id="1.20.1440.90">
    <property type="entry name" value="Phosphoenolpyruvate/pyruvate domain"/>
    <property type="match status" value="1"/>
</dbReference>
<evidence type="ECO:0000256" key="1">
    <source>
        <dbReference type="ARBA" id="ARBA00003670"/>
    </source>
</evidence>
<dbReference type="RefSeq" id="WP_093255934.1">
    <property type="nucleotide sequence ID" value="NZ_FNQM01000021.1"/>
</dbReference>
<feature type="active site" evidence="4">
    <location>
        <position position="578"/>
    </location>
</feature>
<dbReference type="PRINTS" id="PR00150">
    <property type="entry name" value="PEPCARBXLASE"/>
</dbReference>